<gene>
    <name evidence="1" type="ORF">ACFOD4_04505</name>
</gene>
<dbReference type="RefSeq" id="WP_379594739.1">
    <property type="nucleotide sequence ID" value="NZ_JBHRTN010000005.1"/>
</dbReference>
<evidence type="ECO:0000313" key="1">
    <source>
        <dbReference type="EMBL" id="MFC3124313.1"/>
    </source>
</evidence>
<dbReference type="Proteomes" id="UP001595593">
    <property type="component" value="Unassembled WGS sequence"/>
</dbReference>
<comment type="caution">
    <text evidence="1">The sequence shown here is derived from an EMBL/GenBank/DDBJ whole genome shotgun (WGS) entry which is preliminary data.</text>
</comment>
<sequence>MQHQITITLPDDAVQHLKRVAVEKGSTLEEIAAQIVDTVAPSLTIDLPPLPPTITYEKMVAMREKIVCEVIASLDAKRGT</sequence>
<protein>
    <recommendedName>
        <fullName evidence="3">CopG family transcriptional regulator</fullName>
    </recommendedName>
</protein>
<dbReference type="EMBL" id="JBHRTN010000005">
    <property type="protein sequence ID" value="MFC3124313.1"/>
    <property type="molecule type" value="Genomic_DNA"/>
</dbReference>
<reference evidence="2" key="1">
    <citation type="journal article" date="2019" name="Int. J. Syst. Evol. Microbiol.">
        <title>The Global Catalogue of Microorganisms (GCM) 10K type strain sequencing project: providing services to taxonomists for standard genome sequencing and annotation.</title>
        <authorList>
            <consortium name="The Broad Institute Genomics Platform"/>
            <consortium name="The Broad Institute Genome Sequencing Center for Infectious Disease"/>
            <person name="Wu L."/>
            <person name="Ma J."/>
        </authorList>
    </citation>
    <scope>NUCLEOTIDE SEQUENCE [LARGE SCALE GENOMIC DNA]</scope>
    <source>
        <strain evidence="2">KCTC 52094</strain>
    </source>
</reference>
<keyword evidence="2" id="KW-1185">Reference proteome</keyword>
<name>A0ABV7FYE6_9PROT</name>
<accession>A0ABV7FYE6</accession>
<evidence type="ECO:0008006" key="3">
    <source>
        <dbReference type="Google" id="ProtNLM"/>
    </source>
</evidence>
<organism evidence="1 2">
    <name type="scientific">Teichococcus globiformis</name>
    <dbReference type="NCBI Taxonomy" id="2307229"/>
    <lineage>
        <taxon>Bacteria</taxon>
        <taxon>Pseudomonadati</taxon>
        <taxon>Pseudomonadota</taxon>
        <taxon>Alphaproteobacteria</taxon>
        <taxon>Acetobacterales</taxon>
        <taxon>Roseomonadaceae</taxon>
        <taxon>Roseomonas</taxon>
    </lineage>
</organism>
<proteinExistence type="predicted"/>
<evidence type="ECO:0000313" key="2">
    <source>
        <dbReference type="Proteomes" id="UP001595593"/>
    </source>
</evidence>